<dbReference type="SUPFAM" id="SSF53807">
    <property type="entry name" value="Helical backbone' metal receptor"/>
    <property type="match status" value="1"/>
</dbReference>
<feature type="signal peptide" evidence="6">
    <location>
        <begin position="1"/>
        <end position="27"/>
    </location>
</feature>
<dbReference type="OrthoDB" id="2417096at2"/>
<dbReference type="Proteomes" id="UP000266177">
    <property type="component" value="Unassembled WGS sequence"/>
</dbReference>
<dbReference type="GO" id="GO:1901678">
    <property type="term" value="P:iron coordination entity transport"/>
    <property type="evidence" value="ECO:0007669"/>
    <property type="project" value="UniProtKB-ARBA"/>
</dbReference>
<evidence type="ECO:0000313" key="8">
    <source>
        <dbReference type="EMBL" id="RJG22142.1"/>
    </source>
</evidence>
<feature type="region of interest" description="Disordered" evidence="5">
    <location>
        <begin position="33"/>
        <end position="67"/>
    </location>
</feature>
<evidence type="ECO:0000256" key="4">
    <source>
        <dbReference type="ARBA" id="ARBA00022729"/>
    </source>
</evidence>
<organism evidence="8 9">
    <name type="scientific">Paenibacillus thiaminolyticus</name>
    <name type="common">Bacillus thiaminolyticus</name>
    <dbReference type="NCBI Taxonomy" id="49283"/>
    <lineage>
        <taxon>Bacteria</taxon>
        <taxon>Bacillati</taxon>
        <taxon>Bacillota</taxon>
        <taxon>Bacilli</taxon>
        <taxon>Bacillales</taxon>
        <taxon>Paenibacillaceae</taxon>
        <taxon>Paenibacillus</taxon>
    </lineage>
</organism>
<evidence type="ECO:0000256" key="1">
    <source>
        <dbReference type="ARBA" id="ARBA00004196"/>
    </source>
</evidence>
<dbReference type="GO" id="GO:0030288">
    <property type="term" value="C:outer membrane-bounded periplasmic space"/>
    <property type="evidence" value="ECO:0007669"/>
    <property type="project" value="TreeGrafter"/>
</dbReference>
<dbReference type="PANTHER" id="PTHR30532:SF1">
    <property type="entry name" value="IRON(3+)-HYDROXAMATE-BINDING PROTEIN FHUD"/>
    <property type="match status" value="1"/>
</dbReference>
<dbReference type="Pfam" id="PF01497">
    <property type="entry name" value="Peripla_BP_2"/>
    <property type="match status" value="1"/>
</dbReference>
<evidence type="ECO:0000259" key="7">
    <source>
        <dbReference type="PROSITE" id="PS50983"/>
    </source>
</evidence>
<proteinExistence type="inferred from homology"/>
<comment type="subcellular location">
    <subcellularLocation>
        <location evidence="1">Cell envelope</location>
    </subcellularLocation>
</comment>
<reference evidence="8 9" key="1">
    <citation type="submission" date="2018-09" db="EMBL/GenBank/DDBJ databases">
        <title>Paenibacillus SK2017-BO5.</title>
        <authorList>
            <person name="Piskunova J.V."/>
            <person name="Dubiley S.A."/>
            <person name="Severinov K.V."/>
        </authorList>
    </citation>
    <scope>NUCLEOTIDE SEQUENCE [LARGE SCALE GENOMIC DNA]</scope>
    <source>
        <strain evidence="8 9">BO5</strain>
    </source>
</reference>
<evidence type="ECO:0000256" key="2">
    <source>
        <dbReference type="ARBA" id="ARBA00008814"/>
    </source>
</evidence>
<gene>
    <name evidence="8" type="ORF">DQX05_18775</name>
</gene>
<feature type="chain" id="PRO_5039450040" evidence="6">
    <location>
        <begin position="28"/>
        <end position="338"/>
    </location>
</feature>
<dbReference type="InterPro" id="IPR002491">
    <property type="entry name" value="ABC_transptr_periplasmic_BD"/>
</dbReference>
<keyword evidence="4 6" id="KW-0732">Signal</keyword>
<dbReference type="EMBL" id="QYZD01000018">
    <property type="protein sequence ID" value="RJG22142.1"/>
    <property type="molecule type" value="Genomic_DNA"/>
</dbReference>
<dbReference type="PROSITE" id="PS51257">
    <property type="entry name" value="PROKAR_LIPOPROTEIN"/>
    <property type="match status" value="1"/>
</dbReference>
<evidence type="ECO:0000256" key="6">
    <source>
        <dbReference type="SAM" id="SignalP"/>
    </source>
</evidence>
<dbReference type="InterPro" id="IPR051313">
    <property type="entry name" value="Bact_iron-sidero_bind"/>
</dbReference>
<keyword evidence="3" id="KW-0813">Transport</keyword>
<dbReference type="PANTHER" id="PTHR30532">
    <property type="entry name" value="IRON III DICITRATE-BINDING PERIPLASMIC PROTEIN"/>
    <property type="match status" value="1"/>
</dbReference>
<evidence type="ECO:0000256" key="5">
    <source>
        <dbReference type="SAM" id="MobiDB-lite"/>
    </source>
</evidence>
<sequence length="338" mass="37165">MSRSYRFTAAWTALLLVLMFGAAGCGAQQEAVGEASGRGEQSAQPAESLDKPEAGAESEAGGTRTVTNEFGEVKIPAHPQRVAGIYVEDYMVALGVEPIVQWYHPSWGKQDYLGLNVPLFDITGSIEALLETNPDLIIVDGGVDAAKYEMYSKIAPTYRLMEDILDDPAKVLTAIADLLGIPEKGESAVAQYQEKIADAKEKLSQSTKVETVAVLRLNVGDKTMALFGVKNRYTGTIYRDMGLTPHPFAREMTNYHAILSEEKLPELDADHIIIFPSNGSWSAEENKEAEQLLDSPLWKSLPAVQKGQVYKAERTHWQSGAITANMKKIDDLLQWFVK</sequence>
<accession>A0A3A3GW72</accession>
<evidence type="ECO:0000313" key="9">
    <source>
        <dbReference type="Proteomes" id="UP000266177"/>
    </source>
</evidence>
<comment type="similarity">
    <text evidence="2">Belongs to the bacterial solute-binding protein 8 family.</text>
</comment>
<feature type="domain" description="Fe/B12 periplasmic-binding" evidence="7">
    <location>
        <begin position="79"/>
        <end position="338"/>
    </location>
</feature>
<dbReference type="AlphaFoldDB" id="A0A3A3GW72"/>
<dbReference type="Gene3D" id="3.40.50.1980">
    <property type="entry name" value="Nitrogenase molybdenum iron protein domain"/>
    <property type="match status" value="2"/>
</dbReference>
<dbReference type="PROSITE" id="PS50983">
    <property type="entry name" value="FE_B12_PBP"/>
    <property type="match status" value="1"/>
</dbReference>
<name>A0A3A3GW72_PANTH</name>
<protein>
    <submittedName>
        <fullName evidence="8">ABC transporter substrate-binding protein</fullName>
    </submittedName>
</protein>
<dbReference type="RefSeq" id="WP_119795073.1">
    <property type="nucleotide sequence ID" value="NZ_QYZD01000018.1"/>
</dbReference>
<evidence type="ECO:0000256" key="3">
    <source>
        <dbReference type="ARBA" id="ARBA00022448"/>
    </source>
</evidence>
<comment type="caution">
    <text evidence="8">The sequence shown here is derived from an EMBL/GenBank/DDBJ whole genome shotgun (WGS) entry which is preliminary data.</text>
</comment>